<evidence type="ECO:0000313" key="4">
    <source>
        <dbReference type="EMBL" id="CEK54123.1"/>
    </source>
</evidence>
<gene>
    <name evidence="4" type="primary">ORF22002</name>
</gene>
<dbReference type="GO" id="GO:0070034">
    <property type="term" value="F:telomerase RNA binding"/>
    <property type="evidence" value="ECO:0007669"/>
    <property type="project" value="TreeGrafter"/>
</dbReference>
<feature type="non-terminal residue" evidence="4">
    <location>
        <position position="1"/>
    </location>
</feature>
<dbReference type="AlphaFoldDB" id="A0A0B6YDA8"/>
<dbReference type="Pfam" id="PF00400">
    <property type="entry name" value="WD40"/>
    <property type="match status" value="2"/>
</dbReference>
<dbReference type="PANTHER" id="PTHR44791">
    <property type="entry name" value="TELOMERASE PROTEIN COMPONENT 1 TEP1"/>
    <property type="match status" value="1"/>
</dbReference>
<accession>A0A0B6YDA8</accession>
<feature type="non-terminal residue" evidence="4">
    <location>
        <position position="102"/>
    </location>
</feature>
<dbReference type="PROSITE" id="PS50294">
    <property type="entry name" value="WD_REPEATS_REGION"/>
    <property type="match status" value="1"/>
</dbReference>
<evidence type="ECO:0000256" key="2">
    <source>
        <dbReference type="ARBA" id="ARBA00022737"/>
    </source>
</evidence>
<sequence>SQTNQTVPSYMEWSNKPDTDNQCYMTLSNFKMVVTCVAISPDNSKFAAGSQDLLVRLYDMATGKELRFFSGHADQITDVCFVGNTMLCSASADTNLSIWDVE</sequence>
<feature type="repeat" description="WD" evidence="3">
    <location>
        <begin position="27"/>
        <end position="68"/>
    </location>
</feature>
<dbReference type="EMBL" id="HACG01007258">
    <property type="protein sequence ID" value="CEK54123.1"/>
    <property type="molecule type" value="Transcribed_RNA"/>
</dbReference>
<reference evidence="4" key="1">
    <citation type="submission" date="2014-12" db="EMBL/GenBank/DDBJ databases">
        <title>Insight into the proteome of Arion vulgaris.</title>
        <authorList>
            <person name="Aradska J."/>
            <person name="Bulat T."/>
            <person name="Smidak R."/>
            <person name="Sarate P."/>
            <person name="Gangsoo J."/>
            <person name="Sialana F."/>
            <person name="Bilban M."/>
            <person name="Lubec G."/>
        </authorList>
    </citation>
    <scope>NUCLEOTIDE SEQUENCE</scope>
    <source>
        <tissue evidence="4">Skin</tissue>
    </source>
</reference>
<organism evidence="4">
    <name type="scientific">Arion vulgaris</name>
    <dbReference type="NCBI Taxonomy" id="1028688"/>
    <lineage>
        <taxon>Eukaryota</taxon>
        <taxon>Metazoa</taxon>
        <taxon>Spiralia</taxon>
        <taxon>Lophotrochozoa</taxon>
        <taxon>Mollusca</taxon>
        <taxon>Gastropoda</taxon>
        <taxon>Heterobranchia</taxon>
        <taxon>Euthyneura</taxon>
        <taxon>Panpulmonata</taxon>
        <taxon>Eupulmonata</taxon>
        <taxon>Stylommatophora</taxon>
        <taxon>Helicina</taxon>
        <taxon>Arionoidea</taxon>
        <taxon>Arionidae</taxon>
        <taxon>Arion</taxon>
    </lineage>
</organism>
<dbReference type="GO" id="GO:0003720">
    <property type="term" value="F:telomerase activity"/>
    <property type="evidence" value="ECO:0007669"/>
    <property type="project" value="TreeGrafter"/>
</dbReference>
<dbReference type="PROSITE" id="PS50082">
    <property type="entry name" value="WD_REPEATS_2"/>
    <property type="match status" value="2"/>
</dbReference>
<keyword evidence="2" id="KW-0677">Repeat</keyword>
<proteinExistence type="predicted"/>
<keyword evidence="1 3" id="KW-0853">WD repeat</keyword>
<feature type="repeat" description="WD" evidence="3">
    <location>
        <begin position="69"/>
        <end position="102"/>
    </location>
</feature>
<evidence type="ECO:0000256" key="3">
    <source>
        <dbReference type="PROSITE-ProRule" id="PRU00221"/>
    </source>
</evidence>
<dbReference type="GO" id="GO:0000722">
    <property type="term" value="P:telomere maintenance via recombination"/>
    <property type="evidence" value="ECO:0007669"/>
    <property type="project" value="TreeGrafter"/>
</dbReference>
<dbReference type="GO" id="GO:0005697">
    <property type="term" value="C:telomerase holoenzyme complex"/>
    <property type="evidence" value="ECO:0007669"/>
    <property type="project" value="TreeGrafter"/>
</dbReference>
<dbReference type="InterPro" id="IPR036322">
    <property type="entry name" value="WD40_repeat_dom_sf"/>
</dbReference>
<dbReference type="InterPro" id="IPR001680">
    <property type="entry name" value="WD40_rpt"/>
</dbReference>
<dbReference type="PANTHER" id="PTHR44791:SF1">
    <property type="entry name" value="TELOMERASE PROTEIN COMPONENT 1"/>
    <property type="match status" value="1"/>
</dbReference>
<dbReference type="Gene3D" id="2.130.10.10">
    <property type="entry name" value="YVTN repeat-like/Quinoprotein amine dehydrogenase"/>
    <property type="match status" value="1"/>
</dbReference>
<dbReference type="SMART" id="SM00320">
    <property type="entry name" value="WD40"/>
    <property type="match status" value="2"/>
</dbReference>
<dbReference type="SUPFAM" id="SSF50978">
    <property type="entry name" value="WD40 repeat-like"/>
    <property type="match status" value="1"/>
</dbReference>
<protein>
    <submittedName>
        <fullName evidence="4">Uncharacterized protein</fullName>
    </submittedName>
</protein>
<dbReference type="InterPro" id="IPR015943">
    <property type="entry name" value="WD40/YVTN_repeat-like_dom_sf"/>
</dbReference>
<dbReference type="InterPro" id="IPR052652">
    <property type="entry name" value="Telomerase_Complex_Comp"/>
</dbReference>
<dbReference type="InterPro" id="IPR019775">
    <property type="entry name" value="WD40_repeat_CS"/>
</dbReference>
<name>A0A0B6YDA8_9EUPU</name>
<evidence type="ECO:0000256" key="1">
    <source>
        <dbReference type="ARBA" id="ARBA00022574"/>
    </source>
</evidence>
<dbReference type="PROSITE" id="PS00678">
    <property type="entry name" value="WD_REPEATS_1"/>
    <property type="match status" value="1"/>
</dbReference>